<evidence type="ECO:0000313" key="2">
    <source>
        <dbReference type="Proteomes" id="UP000077248"/>
    </source>
</evidence>
<dbReference type="RefSeq" id="XP_018387178.1">
    <property type="nucleotide sequence ID" value="XM_018533356.1"/>
</dbReference>
<name>A0A177DQI1_ALTAL</name>
<dbReference type="KEGG" id="aalt:CC77DRAFT_837342"/>
<dbReference type="Proteomes" id="UP000077248">
    <property type="component" value="Unassembled WGS sequence"/>
</dbReference>
<evidence type="ECO:0000313" key="1">
    <source>
        <dbReference type="EMBL" id="OAG21757.1"/>
    </source>
</evidence>
<dbReference type="EMBL" id="KV441476">
    <property type="protein sequence ID" value="OAG21757.1"/>
    <property type="molecule type" value="Genomic_DNA"/>
</dbReference>
<organism evidence="1 2">
    <name type="scientific">Alternaria alternata</name>
    <name type="common">Alternaria rot fungus</name>
    <name type="synonym">Torula alternata</name>
    <dbReference type="NCBI Taxonomy" id="5599"/>
    <lineage>
        <taxon>Eukaryota</taxon>
        <taxon>Fungi</taxon>
        <taxon>Dikarya</taxon>
        <taxon>Ascomycota</taxon>
        <taxon>Pezizomycotina</taxon>
        <taxon>Dothideomycetes</taxon>
        <taxon>Pleosporomycetidae</taxon>
        <taxon>Pleosporales</taxon>
        <taxon>Pleosporineae</taxon>
        <taxon>Pleosporaceae</taxon>
        <taxon>Alternaria</taxon>
        <taxon>Alternaria sect. Alternaria</taxon>
        <taxon>Alternaria alternata complex</taxon>
    </lineage>
</organism>
<sequence length="142" mass="15568">MLCRLAGQNTALSSASFLDQQHSNSAKQLLEPLPQYKPTNPQLRSHVVASTDQDLHSLINLFFEAQGSVLPYVDKYALSFNGARSLLESFHNSSNAKKALLNIMFAHAALAKSFPDAEAFYRRTLALLDGLSLRGSSLELGM</sequence>
<reference evidence="1 2" key="1">
    <citation type="submission" date="2016-05" db="EMBL/GenBank/DDBJ databases">
        <title>Comparative analysis of secretome profiles of manganese(II)-oxidizing ascomycete fungi.</title>
        <authorList>
            <consortium name="DOE Joint Genome Institute"/>
            <person name="Zeiner C.A."/>
            <person name="Purvine S.O."/>
            <person name="Zink E.M."/>
            <person name="Wu S."/>
            <person name="Pasa-Tolic L."/>
            <person name="Chaput D.L."/>
            <person name="Haridas S."/>
            <person name="Grigoriev I.V."/>
            <person name="Santelli C.M."/>
            <person name="Hansel C.M."/>
        </authorList>
    </citation>
    <scope>NUCLEOTIDE SEQUENCE [LARGE SCALE GENOMIC DNA]</scope>
    <source>
        <strain evidence="1 2">SRC1lrK2f</strain>
    </source>
</reference>
<dbReference type="VEuPathDB" id="FungiDB:CC77DRAFT_837342"/>
<proteinExistence type="predicted"/>
<dbReference type="AlphaFoldDB" id="A0A177DQI1"/>
<accession>A0A177DQI1</accession>
<dbReference type="GeneID" id="29118950"/>
<protein>
    <submittedName>
        <fullName evidence="1">Uncharacterized protein</fullName>
    </submittedName>
</protein>
<gene>
    <name evidence="1" type="ORF">CC77DRAFT_837342</name>
</gene>
<keyword evidence="2" id="KW-1185">Reference proteome</keyword>